<keyword evidence="1" id="KW-0732">Signal</keyword>
<dbReference type="Proteomes" id="UP000779900">
    <property type="component" value="Unassembled WGS sequence"/>
</dbReference>
<evidence type="ECO:0000313" key="2">
    <source>
        <dbReference type="EMBL" id="MBM3332921.1"/>
    </source>
</evidence>
<proteinExistence type="predicted"/>
<feature type="signal peptide" evidence="1">
    <location>
        <begin position="1"/>
        <end position="19"/>
    </location>
</feature>
<gene>
    <name evidence="2" type="ORF">FJY68_13930</name>
</gene>
<dbReference type="EMBL" id="VGIR01000173">
    <property type="protein sequence ID" value="MBM3332921.1"/>
    <property type="molecule type" value="Genomic_DNA"/>
</dbReference>
<sequence>MRICVLPCLLAVAAISCHKVPYDDMMSAPQTAEIDGQTFTLDGGAYRNFMPGANSSLMVGVTLTGSDTARAFPSSVLADRVWVIKSQHEVWGAILREPVHRWPKYSVRYHADGGPKWSTRIWVSVAVRVRSADGRTWLLRDPEVWIEMAI</sequence>
<organism evidence="2 3">
    <name type="scientific">candidate division WOR-3 bacterium</name>
    <dbReference type="NCBI Taxonomy" id="2052148"/>
    <lineage>
        <taxon>Bacteria</taxon>
        <taxon>Bacteria division WOR-3</taxon>
    </lineage>
</organism>
<name>A0A938BR95_UNCW3</name>
<evidence type="ECO:0000256" key="1">
    <source>
        <dbReference type="SAM" id="SignalP"/>
    </source>
</evidence>
<feature type="chain" id="PRO_5037648484" evidence="1">
    <location>
        <begin position="20"/>
        <end position="150"/>
    </location>
</feature>
<evidence type="ECO:0000313" key="3">
    <source>
        <dbReference type="Proteomes" id="UP000779900"/>
    </source>
</evidence>
<accession>A0A938BR95</accession>
<protein>
    <submittedName>
        <fullName evidence="2">Uncharacterized protein</fullName>
    </submittedName>
</protein>
<comment type="caution">
    <text evidence="2">The sequence shown here is derived from an EMBL/GenBank/DDBJ whole genome shotgun (WGS) entry which is preliminary data.</text>
</comment>
<reference evidence="2" key="1">
    <citation type="submission" date="2019-03" db="EMBL/GenBank/DDBJ databases">
        <title>Lake Tanganyika Metagenome-Assembled Genomes (MAGs).</title>
        <authorList>
            <person name="Tran P."/>
        </authorList>
    </citation>
    <scope>NUCLEOTIDE SEQUENCE</scope>
    <source>
        <strain evidence="2">K_DeepCast_150m_m2_040</strain>
    </source>
</reference>
<dbReference type="AlphaFoldDB" id="A0A938BR95"/>
<dbReference type="PROSITE" id="PS51257">
    <property type="entry name" value="PROKAR_LIPOPROTEIN"/>
    <property type="match status" value="1"/>
</dbReference>